<evidence type="ECO:0000313" key="1">
    <source>
        <dbReference type="EMBL" id="KAH3689458.1"/>
    </source>
</evidence>
<accession>A0A9D3XY53</accession>
<keyword evidence="2" id="KW-1185">Reference proteome</keyword>
<organism evidence="1 2">
    <name type="scientific">Dreissena polymorpha</name>
    <name type="common">Zebra mussel</name>
    <name type="synonym">Mytilus polymorpha</name>
    <dbReference type="NCBI Taxonomy" id="45954"/>
    <lineage>
        <taxon>Eukaryota</taxon>
        <taxon>Metazoa</taxon>
        <taxon>Spiralia</taxon>
        <taxon>Lophotrochozoa</taxon>
        <taxon>Mollusca</taxon>
        <taxon>Bivalvia</taxon>
        <taxon>Autobranchia</taxon>
        <taxon>Heteroconchia</taxon>
        <taxon>Euheterodonta</taxon>
        <taxon>Imparidentia</taxon>
        <taxon>Neoheterodontei</taxon>
        <taxon>Myida</taxon>
        <taxon>Dreissenoidea</taxon>
        <taxon>Dreissenidae</taxon>
        <taxon>Dreissena</taxon>
    </lineage>
</organism>
<sequence length="86" mass="9931">MADAQRSMGIAKEEGMSLKQKFYHYVISSSQLFNGEPIPANVNKFKLSGEIESRLDLSKDATYATCPFFHSRWCNYRCHQLSVKYM</sequence>
<reference evidence="1" key="1">
    <citation type="journal article" date="2019" name="bioRxiv">
        <title>The Genome of the Zebra Mussel, Dreissena polymorpha: A Resource for Invasive Species Research.</title>
        <authorList>
            <person name="McCartney M.A."/>
            <person name="Auch B."/>
            <person name="Kono T."/>
            <person name="Mallez S."/>
            <person name="Zhang Y."/>
            <person name="Obille A."/>
            <person name="Becker A."/>
            <person name="Abrahante J.E."/>
            <person name="Garbe J."/>
            <person name="Badalamenti J.P."/>
            <person name="Herman A."/>
            <person name="Mangelson H."/>
            <person name="Liachko I."/>
            <person name="Sullivan S."/>
            <person name="Sone E.D."/>
            <person name="Koren S."/>
            <person name="Silverstein K.A.T."/>
            <person name="Beckman K.B."/>
            <person name="Gohl D.M."/>
        </authorList>
    </citation>
    <scope>NUCLEOTIDE SEQUENCE</scope>
    <source>
        <strain evidence="1">Duluth1</strain>
        <tissue evidence="1">Whole animal</tissue>
    </source>
</reference>
<reference evidence="1" key="2">
    <citation type="submission" date="2020-11" db="EMBL/GenBank/DDBJ databases">
        <authorList>
            <person name="McCartney M.A."/>
            <person name="Auch B."/>
            <person name="Kono T."/>
            <person name="Mallez S."/>
            <person name="Becker A."/>
            <person name="Gohl D.M."/>
            <person name="Silverstein K.A.T."/>
            <person name="Koren S."/>
            <person name="Bechman K.B."/>
            <person name="Herman A."/>
            <person name="Abrahante J.E."/>
            <person name="Garbe J."/>
        </authorList>
    </citation>
    <scope>NUCLEOTIDE SEQUENCE</scope>
    <source>
        <strain evidence="1">Duluth1</strain>
        <tissue evidence="1">Whole animal</tissue>
    </source>
</reference>
<dbReference type="Proteomes" id="UP000828390">
    <property type="component" value="Unassembled WGS sequence"/>
</dbReference>
<name>A0A9D3XY53_DREPO</name>
<dbReference type="AlphaFoldDB" id="A0A9D3XY53"/>
<gene>
    <name evidence="1" type="ORF">DPMN_194459</name>
</gene>
<dbReference type="EMBL" id="JAIWYP010000118">
    <property type="protein sequence ID" value="KAH3689458.1"/>
    <property type="molecule type" value="Genomic_DNA"/>
</dbReference>
<comment type="caution">
    <text evidence="1">The sequence shown here is derived from an EMBL/GenBank/DDBJ whole genome shotgun (WGS) entry which is preliminary data.</text>
</comment>
<evidence type="ECO:0000313" key="2">
    <source>
        <dbReference type="Proteomes" id="UP000828390"/>
    </source>
</evidence>
<proteinExistence type="predicted"/>
<protein>
    <submittedName>
        <fullName evidence="1">Uncharacterized protein</fullName>
    </submittedName>
</protein>